<dbReference type="Proteomes" id="UP001153620">
    <property type="component" value="Chromosome 2"/>
</dbReference>
<dbReference type="OrthoDB" id="8024228at2759"/>
<dbReference type="GO" id="GO:0008528">
    <property type="term" value="F:G protein-coupled peptide receptor activity"/>
    <property type="evidence" value="ECO:0007669"/>
    <property type="project" value="TreeGrafter"/>
</dbReference>
<evidence type="ECO:0000313" key="3">
    <source>
        <dbReference type="Proteomes" id="UP001153620"/>
    </source>
</evidence>
<feature type="transmembrane region" description="Helical" evidence="1">
    <location>
        <begin position="347"/>
        <end position="369"/>
    </location>
</feature>
<protein>
    <submittedName>
        <fullName evidence="2">Uncharacterized protein</fullName>
    </submittedName>
</protein>
<name>A0A9N9RY84_9DIPT</name>
<proteinExistence type="predicted"/>
<feature type="transmembrane region" description="Helical" evidence="1">
    <location>
        <begin position="211"/>
        <end position="234"/>
    </location>
</feature>
<keyword evidence="1" id="KW-1133">Transmembrane helix</keyword>
<feature type="transmembrane region" description="Helical" evidence="1">
    <location>
        <begin position="180"/>
        <end position="199"/>
    </location>
</feature>
<organism evidence="2 3">
    <name type="scientific">Chironomus riparius</name>
    <dbReference type="NCBI Taxonomy" id="315576"/>
    <lineage>
        <taxon>Eukaryota</taxon>
        <taxon>Metazoa</taxon>
        <taxon>Ecdysozoa</taxon>
        <taxon>Arthropoda</taxon>
        <taxon>Hexapoda</taxon>
        <taxon>Insecta</taxon>
        <taxon>Pterygota</taxon>
        <taxon>Neoptera</taxon>
        <taxon>Endopterygota</taxon>
        <taxon>Diptera</taxon>
        <taxon>Nematocera</taxon>
        <taxon>Chironomoidea</taxon>
        <taxon>Chironomidae</taxon>
        <taxon>Chironominae</taxon>
        <taxon>Chironomus</taxon>
    </lineage>
</organism>
<reference evidence="2" key="1">
    <citation type="submission" date="2022-01" db="EMBL/GenBank/DDBJ databases">
        <authorList>
            <person name="King R."/>
        </authorList>
    </citation>
    <scope>NUCLEOTIDE SEQUENCE</scope>
</reference>
<dbReference type="EMBL" id="OU895878">
    <property type="protein sequence ID" value="CAG9805358.1"/>
    <property type="molecule type" value="Genomic_DNA"/>
</dbReference>
<dbReference type="GO" id="GO:0005886">
    <property type="term" value="C:plasma membrane"/>
    <property type="evidence" value="ECO:0007669"/>
    <property type="project" value="TreeGrafter"/>
</dbReference>
<keyword evidence="1" id="KW-0472">Membrane</keyword>
<evidence type="ECO:0000256" key="1">
    <source>
        <dbReference type="SAM" id="Phobius"/>
    </source>
</evidence>
<feature type="transmembrane region" description="Helical" evidence="1">
    <location>
        <begin position="254"/>
        <end position="272"/>
    </location>
</feature>
<feature type="transmembrane region" description="Helical" evidence="1">
    <location>
        <begin position="146"/>
        <end position="168"/>
    </location>
</feature>
<sequence length="404" mass="47323">MNKKCLVTFGIVAIYATLIGFFFKFYKESSVCSEFSSSCIRFCSEDVENYSNEFLVEEFRKSKSGRHLKEISNIYRGLPICGGVSFLTPFYNETSSRPPYNIQNNGVLDIEFRKKYDQLRYCLEKSDDEYDGWKVFACDQDVKIRAIYHLTLISISIILYGFVLFMYCNSKELKDFHGKWTISFTSFQFATLILFSYCTLTEFKINFKHPILEYLFVSFILSMMFGILWITVMIFHEYFTFKNFKHQKTIPYNLTKYAVVTTILIIISIFLSSDIASMMYTFIGILAIATWIVTGFKIYALSRNPTFSQQARFNFEKKWFWNCMKLSLTLVIAWLIQFLALGKYYNLLLFMIADSILFLTTITITMIALERKKIFGSNCEKYTGIINTNVEKLEKKVETENVKV</sequence>
<keyword evidence="1" id="KW-0812">Transmembrane</keyword>
<feature type="transmembrane region" description="Helical" evidence="1">
    <location>
        <begin position="278"/>
        <end position="299"/>
    </location>
</feature>
<dbReference type="AlphaFoldDB" id="A0A9N9RY84"/>
<keyword evidence="3" id="KW-1185">Reference proteome</keyword>
<dbReference type="PANTHER" id="PTHR47154">
    <property type="entry name" value="G-PROTEIN COUPLED RECEPTOR MTH-RELATED"/>
    <property type="match status" value="1"/>
</dbReference>
<evidence type="ECO:0000313" key="2">
    <source>
        <dbReference type="EMBL" id="CAG9805358.1"/>
    </source>
</evidence>
<reference evidence="2" key="2">
    <citation type="submission" date="2022-10" db="EMBL/GenBank/DDBJ databases">
        <authorList>
            <consortium name="ENA_rothamsted_submissions"/>
            <consortium name="culmorum"/>
            <person name="King R."/>
        </authorList>
    </citation>
    <scope>NUCLEOTIDE SEQUENCE</scope>
</reference>
<gene>
    <name evidence="2" type="ORF">CHIRRI_LOCUS8230</name>
</gene>
<dbReference type="InterPro" id="IPR051384">
    <property type="entry name" value="Mth_GPCR"/>
</dbReference>
<feature type="transmembrane region" description="Helical" evidence="1">
    <location>
        <begin position="6"/>
        <end position="26"/>
    </location>
</feature>
<feature type="transmembrane region" description="Helical" evidence="1">
    <location>
        <begin position="319"/>
        <end position="341"/>
    </location>
</feature>
<accession>A0A9N9RY84</accession>
<dbReference type="PANTHER" id="PTHR47154:SF2">
    <property type="entry name" value="G-PROTEIN COUPLED RECEPTOR MTH-RELATED"/>
    <property type="match status" value="1"/>
</dbReference>